<dbReference type="NCBIfam" id="TIGR00711">
    <property type="entry name" value="efflux_EmrB"/>
    <property type="match status" value="1"/>
</dbReference>
<feature type="transmembrane region" description="Helical" evidence="8">
    <location>
        <begin position="102"/>
        <end position="123"/>
    </location>
</feature>
<comment type="caution">
    <text evidence="10">The sequence shown here is derived from an EMBL/GenBank/DDBJ whole genome shotgun (WGS) entry which is preliminary data.</text>
</comment>
<dbReference type="PRINTS" id="PR01036">
    <property type="entry name" value="TCRTETB"/>
</dbReference>
<evidence type="ECO:0000256" key="3">
    <source>
        <dbReference type="ARBA" id="ARBA00022448"/>
    </source>
</evidence>
<dbReference type="InterPro" id="IPR020846">
    <property type="entry name" value="MFS_dom"/>
</dbReference>
<feature type="transmembrane region" description="Helical" evidence="8">
    <location>
        <begin position="165"/>
        <end position="186"/>
    </location>
</feature>
<evidence type="ECO:0000256" key="7">
    <source>
        <dbReference type="ARBA" id="ARBA00023136"/>
    </source>
</evidence>
<feature type="transmembrane region" description="Helical" evidence="8">
    <location>
        <begin position="394"/>
        <end position="418"/>
    </location>
</feature>
<evidence type="ECO:0000256" key="6">
    <source>
        <dbReference type="ARBA" id="ARBA00022989"/>
    </source>
</evidence>
<dbReference type="InterPro" id="IPR011701">
    <property type="entry name" value="MFS"/>
</dbReference>
<keyword evidence="7 8" id="KW-0472">Membrane</keyword>
<feature type="transmembrane region" description="Helical" evidence="8">
    <location>
        <begin position="225"/>
        <end position="245"/>
    </location>
</feature>
<feature type="transmembrane region" description="Helical" evidence="8">
    <location>
        <begin position="76"/>
        <end position="96"/>
    </location>
</feature>
<name>A0A3N2GZ51_9PSEU</name>
<dbReference type="CDD" id="cd17503">
    <property type="entry name" value="MFS_LmrB_MDR_like"/>
    <property type="match status" value="1"/>
</dbReference>
<reference evidence="10 11" key="1">
    <citation type="submission" date="2018-11" db="EMBL/GenBank/DDBJ databases">
        <title>Sequencing the genomes of 1000 actinobacteria strains.</title>
        <authorList>
            <person name="Klenk H.-P."/>
        </authorList>
    </citation>
    <scope>NUCLEOTIDE SEQUENCE [LARGE SCALE GENOMIC DNA]</scope>
    <source>
        <strain evidence="10 11">DSM 44348</strain>
    </source>
</reference>
<organism evidence="10 11">
    <name type="scientific">Amycolatopsis thermoflava</name>
    <dbReference type="NCBI Taxonomy" id="84480"/>
    <lineage>
        <taxon>Bacteria</taxon>
        <taxon>Bacillati</taxon>
        <taxon>Actinomycetota</taxon>
        <taxon>Actinomycetes</taxon>
        <taxon>Pseudonocardiales</taxon>
        <taxon>Pseudonocardiaceae</taxon>
        <taxon>Amycolatopsis</taxon>
        <taxon>Amycolatopsis methanolica group</taxon>
    </lineage>
</organism>
<dbReference type="AlphaFoldDB" id="A0A3N2GZ51"/>
<feature type="transmembrane region" description="Helical" evidence="8">
    <location>
        <begin position="49"/>
        <end position="69"/>
    </location>
</feature>
<keyword evidence="3" id="KW-0813">Transport</keyword>
<dbReference type="PROSITE" id="PS50850">
    <property type="entry name" value="MFS"/>
    <property type="match status" value="1"/>
</dbReference>
<feature type="transmembrane region" description="Helical" evidence="8">
    <location>
        <begin position="198"/>
        <end position="219"/>
    </location>
</feature>
<evidence type="ECO:0000256" key="2">
    <source>
        <dbReference type="ARBA" id="ARBA00008537"/>
    </source>
</evidence>
<dbReference type="GeneID" id="301845613"/>
<evidence type="ECO:0000256" key="4">
    <source>
        <dbReference type="ARBA" id="ARBA00022475"/>
    </source>
</evidence>
<comment type="similarity">
    <text evidence="2">Belongs to the major facilitator superfamily. EmrB family.</text>
</comment>
<comment type="subcellular location">
    <subcellularLocation>
        <location evidence="1">Cell membrane</location>
        <topology evidence="1">Multi-pass membrane protein</topology>
    </subcellularLocation>
</comment>
<dbReference type="Pfam" id="PF07690">
    <property type="entry name" value="MFS_1"/>
    <property type="match status" value="1"/>
</dbReference>
<dbReference type="PANTHER" id="PTHR42718:SF9">
    <property type="entry name" value="MAJOR FACILITATOR SUPERFAMILY MULTIDRUG TRANSPORTER MFSC"/>
    <property type="match status" value="1"/>
</dbReference>
<feature type="transmembrane region" description="Helical" evidence="8">
    <location>
        <begin position="7"/>
        <end position="29"/>
    </location>
</feature>
<feature type="domain" description="Major facilitator superfamily (MFS) profile" evidence="9">
    <location>
        <begin position="11"/>
        <end position="453"/>
    </location>
</feature>
<dbReference type="RefSeq" id="WP_228685058.1">
    <property type="nucleotide sequence ID" value="NZ_RKHY01000001.1"/>
</dbReference>
<keyword evidence="5 8" id="KW-0812">Transmembrane</keyword>
<dbReference type="Gene3D" id="1.20.1250.20">
    <property type="entry name" value="MFS general substrate transporter like domains"/>
    <property type="match status" value="2"/>
</dbReference>
<keyword evidence="4" id="KW-1003">Cell membrane</keyword>
<protein>
    <submittedName>
        <fullName evidence="10">EmrB/QacA subfamily drug resistance transporter</fullName>
    </submittedName>
</protein>
<dbReference type="SUPFAM" id="SSF103473">
    <property type="entry name" value="MFS general substrate transporter"/>
    <property type="match status" value="1"/>
</dbReference>
<feature type="transmembrane region" description="Helical" evidence="8">
    <location>
        <begin position="135"/>
        <end position="153"/>
    </location>
</feature>
<evidence type="ECO:0000256" key="8">
    <source>
        <dbReference type="SAM" id="Phobius"/>
    </source>
</evidence>
<evidence type="ECO:0000259" key="9">
    <source>
        <dbReference type="PROSITE" id="PS50850"/>
    </source>
</evidence>
<gene>
    <name evidence="10" type="ORF">EDD35_4275</name>
</gene>
<evidence type="ECO:0000256" key="5">
    <source>
        <dbReference type="ARBA" id="ARBA00022692"/>
    </source>
</evidence>
<dbReference type="PANTHER" id="PTHR42718">
    <property type="entry name" value="MAJOR FACILITATOR SUPERFAMILY MULTIDRUG TRANSPORTER MFSC"/>
    <property type="match status" value="1"/>
</dbReference>
<dbReference type="InterPro" id="IPR004638">
    <property type="entry name" value="EmrB-like"/>
</dbReference>
<feature type="transmembrane region" description="Helical" evidence="8">
    <location>
        <begin position="357"/>
        <end position="382"/>
    </location>
</feature>
<keyword evidence="11" id="KW-1185">Reference proteome</keyword>
<feature type="transmembrane region" description="Helical" evidence="8">
    <location>
        <begin position="265"/>
        <end position="290"/>
    </location>
</feature>
<dbReference type="InterPro" id="IPR036259">
    <property type="entry name" value="MFS_trans_sf"/>
</dbReference>
<dbReference type="GO" id="GO:0022857">
    <property type="term" value="F:transmembrane transporter activity"/>
    <property type="evidence" value="ECO:0007669"/>
    <property type="project" value="InterPro"/>
</dbReference>
<feature type="transmembrane region" description="Helical" evidence="8">
    <location>
        <begin position="430"/>
        <end position="450"/>
    </location>
</feature>
<evidence type="ECO:0000256" key="1">
    <source>
        <dbReference type="ARBA" id="ARBA00004651"/>
    </source>
</evidence>
<feature type="transmembrane region" description="Helical" evidence="8">
    <location>
        <begin position="330"/>
        <end position="351"/>
    </location>
</feature>
<dbReference type="GO" id="GO:0005886">
    <property type="term" value="C:plasma membrane"/>
    <property type="evidence" value="ECO:0007669"/>
    <property type="project" value="UniProtKB-SubCell"/>
</dbReference>
<feature type="transmembrane region" description="Helical" evidence="8">
    <location>
        <begin position="302"/>
        <end position="323"/>
    </location>
</feature>
<proteinExistence type="inferred from homology"/>
<dbReference type="EMBL" id="RKHY01000001">
    <property type="protein sequence ID" value="ROS41902.1"/>
    <property type="molecule type" value="Genomic_DNA"/>
</dbReference>
<sequence length="464" mass="48242">MQRIPWPVWRVSLVIVFGAFVGMLDSSLVNVGLDRIGTDLGASLDEVQWVSTAYLIALAVSLPLCGWLGRRIGVGRLWLGAFAAFTVASGLCALAGDIGWLVVLRVVQGLAAGLLTPAGQTILGQAVGPERLGRVMSILGIAVSSAPAIGPTVGGVLLDSLSWEWLFLINLPIGVIGIALGWKYVPRGEPGGAGRLDWTGFALVGLGLPLFVYALTSVGEGGGGIGPSVLVSLALGAAGLVVFALRSWRRERPLLDLRLFGNRVFAAGTVSSLFIGAAMFGAMLLFPLYFQILRGADVVTTGLSLLSLGLGTMVVLPLAGWLTDRHGGGIVSLVGSVCTVLTTAPFAFLGADADPVLLQALLFLRGMALALSASPAGTAAFASVRREQLPDATTVLNILMRVGGAVGGAMCAIVLSRLLPTGAEHAFQVAFWWLTGASAIAVAAAWWLWLVQRHERTRAVPVPA</sequence>
<evidence type="ECO:0000313" key="10">
    <source>
        <dbReference type="EMBL" id="ROS41902.1"/>
    </source>
</evidence>
<keyword evidence="6 8" id="KW-1133">Transmembrane helix</keyword>
<evidence type="ECO:0000313" key="11">
    <source>
        <dbReference type="Proteomes" id="UP000274843"/>
    </source>
</evidence>
<dbReference type="Proteomes" id="UP000274843">
    <property type="component" value="Unassembled WGS sequence"/>
</dbReference>
<accession>A0A3N2GZ51</accession>